<sequence>MVVHHPSIWKFIEVLKDEQEDNEQVIAQILGGHRQIRPSVPRQYLLSQMRIVEVVRNCATYKANRQMDIYLRAIACHFKYNPAEQDDEEHQD</sequence>
<dbReference type="Proteomes" id="UP000030764">
    <property type="component" value="Unassembled WGS sequence"/>
</dbReference>
<accession>A0A085MRH1</accession>
<dbReference type="EMBL" id="KL367730">
    <property type="protein sequence ID" value="KFD59817.1"/>
    <property type="molecule type" value="Genomic_DNA"/>
</dbReference>
<keyword evidence="3" id="KW-1185">Reference proteome</keyword>
<dbReference type="AlphaFoldDB" id="A0A085MRH1"/>
<reference evidence="2 3" key="1">
    <citation type="journal article" date="2014" name="Nat. Genet.">
        <title>Genome and transcriptome of the porcine whipworm Trichuris suis.</title>
        <authorList>
            <person name="Jex A.R."/>
            <person name="Nejsum P."/>
            <person name="Schwarz E.M."/>
            <person name="Hu L."/>
            <person name="Young N.D."/>
            <person name="Hall R.S."/>
            <person name="Korhonen P.K."/>
            <person name="Liao S."/>
            <person name="Thamsborg S."/>
            <person name="Xia J."/>
            <person name="Xu P."/>
            <person name="Wang S."/>
            <person name="Scheerlinck J.P."/>
            <person name="Hofmann A."/>
            <person name="Sternberg P.W."/>
            <person name="Wang J."/>
            <person name="Gasser R.B."/>
        </authorList>
    </citation>
    <scope>NUCLEOTIDE SEQUENCE [LARGE SCALE GENOMIC DNA]</scope>
    <source>
        <strain evidence="2">DCEP-RM93F</strain>
        <strain evidence="1">DCEP-RM93M</strain>
    </source>
</reference>
<evidence type="ECO:0000313" key="2">
    <source>
        <dbReference type="EMBL" id="KFD59817.1"/>
    </source>
</evidence>
<evidence type="ECO:0000313" key="3">
    <source>
        <dbReference type="Proteomes" id="UP000030764"/>
    </source>
</evidence>
<name>A0A085MRH1_9BILA</name>
<protein>
    <submittedName>
        <fullName evidence="2">Uncharacterized protein</fullName>
    </submittedName>
</protein>
<proteinExistence type="predicted"/>
<organism evidence="2">
    <name type="scientific">Trichuris suis</name>
    <name type="common">pig whipworm</name>
    <dbReference type="NCBI Taxonomy" id="68888"/>
    <lineage>
        <taxon>Eukaryota</taxon>
        <taxon>Metazoa</taxon>
        <taxon>Ecdysozoa</taxon>
        <taxon>Nematoda</taxon>
        <taxon>Enoplea</taxon>
        <taxon>Dorylaimia</taxon>
        <taxon>Trichinellida</taxon>
        <taxon>Trichuridae</taxon>
        <taxon>Trichuris</taxon>
    </lineage>
</organism>
<dbReference type="EMBL" id="KL363393">
    <property type="protein sequence ID" value="KFD46115.1"/>
    <property type="molecule type" value="Genomic_DNA"/>
</dbReference>
<gene>
    <name evidence="1" type="ORF">M513_13010</name>
    <name evidence="2" type="ORF">M514_13010</name>
</gene>
<evidence type="ECO:0000313" key="1">
    <source>
        <dbReference type="EMBL" id="KFD46115.1"/>
    </source>
</evidence>
<dbReference type="Proteomes" id="UP000030758">
    <property type="component" value="Unassembled WGS sequence"/>
</dbReference>